<dbReference type="RefSeq" id="WP_138250935.1">
    <property type="nucleotide sequence ID" value="NZ_AP022616.1"/>
</dbReference>
<comment type="caution">
    <text evidence="1">The sequence shown here is derived from an EMBL/GenBank/DDBJ whole genome shotgun (WGS) entry which is preliminary data.</text>
</comment>
<gene>
    <name evidence="1" type="ORF">C1S79_25015</name>
</gene>
<name>A0A7I7ZTU3_9MYCO</name>
<keyword evidence="2" id="KW-1185">Reference proteome</keyword>
<dbReference type="Proteomes" id="UP000309984">
    <property type="component" value="Unassembled WGS sequence"/>
</dbReference>
<dbReference type="EMBL" id="POTM01000059">
    <property type="protein sequence ID" value="TLH61139.1"/>
    <property type="molecule type" value="Genomic_DNA"/>
</dbReference>
<organism evidence="1 2">
    <name type="scientific">Mycolicibacterium phocaicum</name>
    <dbReference type="NCBI Taxonomy" id="319706"/>
    <lineage>
        <taxon>Bacteria</taxon>
        <taxon>Bacillati</taxon>
        <taxon>Actinomycetota</taxon>
        <taxon>Actinomycetes</taxon>
        <taxon>Mycobacteriales</taxon>
        <taxon>Mycobacteriaceae</taxon>
        <taxon>Mycolicibacterium</taxon>
    </lineage>
</organism>
<proteinExistence type="predicted"/>
<sequence length="66" mass="7652">MLTALRRVHGALDNIWPLPVAERRAALEALVHKETDSLDRDEMRALVYAILALIERYELARRRGKQ</sequence>
<protein>
    <submittedName>
        <fullName evidence="1">Uncharacterized protein</fullName>
    </submittedName>
</protein>
<reference evidence="1 2" key="1">
    <citation type="submission" date="2018-01" db="EMBL/GenBank/DDBJ databases">
        <title>Comparative genomics of Mycobacterium mucogenicum and Mycobacterium neoaurum clade members emphasizing tRNA and non-coding RNA.</title>
        <authorList>
            <person name="Behra P.R.K."/>
            <person name="Pettersson B.M.F."/>
            <person name="Das S."/>
            <person name="Dasgupta S."/>
            <person name="Kirsebom L.A."/>
        </authorList>
    </citation>
    <scope>NUCLEOTIDE SEQUENCE [LARGE SCALE GENOMIC DNA]</scope>
    <source>
        <strain evidence="1 2">DSM 45104</strain>
    </source>
</reference>
<evidence type="ECO:0000313" key="2">
    <source>
        <dbReference type="Proteomes" id="UP000309984"/>
    </source>
</evidence>
<evidence type="ECO:0000313" key="1">
    <source>
        <dbReference type="EMBL" id="TLH61139.1"/>
    </source>
</evidence>
<accession>A0A7I7ZTU3</accession>
<dbReference type="AlphaFoldDB" id="A0A7I7ZTU3"/>